<reference evidence="3" key="1">
    <citation type="submission" date="2017-02" db="EMBL/GenBank/DDBJ databases">
        <authorList>
            <person name="Varghese N."/>
            <person name="Submissions S."/>
        </authorList>
    </citation>
    <scope>NUCLEOTIDE SEQUENCE [LARGE SCALE GENOMIC DNA]</scope>
    <source>
        <strain evidence="3">DSM 22720</strain>
    </source>
</reference>
<evidence type="ECO:0000256" key="1">
    <source>
        <dbReference type="SAM" id="MobiDB-lite"/>
    </source>
</evidence>
<feature type="region of interest" description="Disordered" evidence="1">
    <location>
        <begin position="1"/>
        <end position="20"/>
    </location>
</feature>
<sequence>MVVGEEGFDPGGVPHPTHHAARMTDNHFSLFQNDESLLIEQAF</sequence>
<evidence type="ECO:0000313" key="2">
    <source>
        <dbReference type="EMBL" id="SKA47378.1"/>
    </source>
</evidence>
<dbReference type="Proteomes" id="UP000190162">
    <property type="component" value="Unassembled WGS sequence"/>
</dbReference>
<keyword evidence="3" id="KW-1185">Reference proteome</keyword>
<gene>
    <name evidence="2" type="ORF">SAMN02745132_00718</name>
</gene>
<protein>
    <submittedName>
        <fullName evidence="2">Uncharacterized protein</fullName>
    </submittedName>
</protein>
<dbReference type="RefSeq" id="WP_269808508.1">
    <property type="nucleotide sequence ID" value="NZ_FUXU01000005.1"/>
</dbReference>
<dbReference type="EMBL" id="FUXU01000005">
    <property type="protein sequence ID" value="SKA47378.1"/>
    <property type="molecule type" value="Genomic_DNA"/>
</dbReference>
<proteinExistence type="predicted"/>
<evidence type="ECO:0000313" key="3">
    <source>
        <dbReference type="Proteomes" id="UP000190162"/>
    </source>
</evidence>
<dbReference type="AlphaFoldDB" id="A0A1T4U4C0"/>
<name>A0A1T4U4C0_9GAMM</name>
<organism evidence="2 3">
    <name type="scientific">Enterovibrio nigricans DSM 22720</name>
    <dbReference type="NCBI Taxonomy" id="1121868"/>
    <lineage>
        <taxon>Bacteria</taxon>
        <taxon>Pseudomonadati</taxon>
        <taxon>Pseudomonadota</taxon>
        <taxon>Gammaproteobacteria</taxon>
        <taxon>Vibrionales</taxon>
        <taxon>Vibrionaceae</taxon>
        <taxon>Enterovibrio</taxon>
    </lineage>
</organism>
<accession>A0A1T4U4C0</accession>